<dbReference type="GO" id="GO:0003723">
    <property type="term" value="F:RNA binding"/>
    <property type="evidence" value="ECO:0007669"/>
    <property type="project" value="UniProtKB-UniRule"/>
</dbReference>
<dbReference type="Proteomes" id="UP000663827">
    <property type="component" value="Unassembled WGS sequence"/>
</dbReference>
<keyword evidence="3 6" id="KW-0698">rRNA processing</keyword>
<dbReference type="GO" id="GO:0010468">
    <property type="term" value="P:regulation of gene expression"/>
    <property type="evidence" value="ECO:0007669"/>
    <property type="project" value="TreeGrafter"/>
</dbReference>
<comment type="similarity">
    <text evidence="2 6">Belongs to the C1D family.</text>
</comment>
<evidence type="ECO:0000256" key="6">
    <source>
        <dbReference type="RuleBase" id="RU368003"/>
    </source>
</evidence>
<feature type="compositionally biased region" description="Low complexity" evidence="7">
    <location>
        <begin position="275"/>
        <end position="298"/>
    </location>
</feature>
<keyword evidence="5 6" id="KW-0539">Nucleus</keyword>
<dbReference type="GO" id="GO:0003677">
    <property type="term" value="F:DNA binding"/>
    <property type="evidence" value="ECO:0007669"/>
    <property type="project" value="TreeGrafter"/>
</dbReference>
<feature type="compositionally biased region" description="Basic and acidic residues" evidence="7">
    <location>
        <begin position="155"/>
        <end position="164"/>
    </location>
</feature>
<evidence type="ECO:0000256" key="4">
    <source>
        <dbReference type="ARBA" id="ARBA00022884"/>
    </source>
</evidence>
<dbReference type="GO" id="GO:0000178">
    <property type="term" value="C:exosome (RNase complex)"/>
    <property type="evidence" value="ECO:0007669"/>
    <property type="project" value="TreeGrafter"/>
</dbReference>
<feature type="region of interest" description="Disordered" evidence="7">
    <location>
        <begin position="128"/>
        <end position="334"/>
    </location>
</feature>
<dbReference type="GO" id="GO:0000460">
    <property type="term" value="P:maturation of 5.8S rRNA"/>
    <property type="evidence" value="ECO:0007669"/>
    <property type="project" value="TreeGrafter"/>
</dbReference>
<accession>A0A8H3EEA9</accession>
<dbReference type="InterPro" id="IPR011082">
    <property type="entry name" value="Exosome-assoc_fac/DNA_repair"/>
</dbReference>
<dbReference type="EMBL" id="CAJNJQ010006203">
    <property type="protein sequence ID" value="CAE7223786.1"/>
    <property type="molecule type" value="Genomic_DNA"/>
</dbReference>
<dbReference type="Pfam" id="PF04000">
    <property type="entry name" value="Sas10_Utp3"/>
    <property type="match status" value="1"/>
</dbReference>
<feature type="compositionally biased region" description="Basic and acidic residues" evidence="7">
    <location>
        <begin position="309"/>
        <end position="327"/>
    </location>
</feature>
<dbReference type="AlphaFoldDB" id="A0A8H3EEA9"/>
<keyword evidence="4 6" id="KW-0694">RNA-binding</keyword>
<dbReference type="PANTHER" id="PTHR15341:SF3">
    <property type="entry name" value="NUCLEAR NUCLEIC ACID-BINDING PROTEIN C1D"/>
    <property type="match status" value="1"/>
</dbReference>
<feature type="compositionally biased region" description="Basic residues" evidence="7">
    <location>
        <begin position="299"/>
        <end position="308"/>
    </location>
</feature>
<name>A0A8H3EEA9_9AGAM</name>
<comment type="caution">
    <text evidence="8">The sequence shown here is derived from an EMBL/GenBank/DDBJ whole genome shotgun (WGS) entry which is preliminary data.</text>
</comment>
<evidence type="ECO:0000256" key="2">
    <source>
        <dbReference type="ARBA" id="ARBA00009154"/>
    </source>
</evidence>
<dbReference type="PANTHER" id="PTHR15341">
    <property type="entry name" value="SUN-COR STEROID HORMONE RECEPTOR CO-REPRESSOR"/>
    <property type="match status" value="1"/>
</dbReference>
<organism evidence="8 9">
    <name type="scientific">Rhizoctonia solani</name>
    <dbReference type="NCBI Taxonomy" id="456999"/>
    <lineage>
        <taxon>Eukaryota</taxon>
        <taxon>Fungi</taxon>
        <taxon>Dikarya</taxon>
        <taxon>Basidiomycota</taxon>
        <taxon>Agaricomycotina</taxon>
        <taxon>Agaricomycetes</taxon>
        <taxon>Cantharellales</taxon>
        <taxon>Ceratobasidiaceae</taxon>
        <taxon>Rhizoctonia</taxon>
    </lineage>
</organism>
<dbReference type="GO" id="GO:0005730">
    <property type="term" value="C:nucleolus"/>
    <property type="evidence" value="ECO:0007669"/>
    <property type="project" value="TreeGrafter"/>
</dbReference>
<evidence type="ECO:0000313" key="8">
    <source>
        <dbReference type="EMBL" id="CAE7223786.1"/>
    </source>
</evidence>
<sequence length="334" mass="36522">MTNHLSEVVDDLASSIDELEDVLAPLLSNSLPELNKQLSSPLDRAKLQVWLSYVLNDLVWIQLRTKGFNPNNLGAGETHDVVGELDRVKSYFAKIKEAENPAKRTLAVDGKVANRFIKHALASISQENFAKPTHTRFDESGNATSEPPAAGPSKAEPKREESDKSSSSSSDEEPAPGTWKAKKRAREAALAASKADQDASEDEDEPMVGWEEPQAASKIEPTDDKDSSTDLVDKRKRPRMDPFAGYEGSPTKPGKPKSTSASQPEPESKTDLLATEDSSTSRSPSPSVESSASTSTSQKKTRRTRRGGRRVDQRRENKRDNLAREAVTRAAAKK</sequence>
<evidence type="ECO:0000256" key="3">
    <source>
        <dbReference type="ARBA" id="ARBA00022552"/>
    </source>
</evidence>
<protein>
    <recommendedName>
        <fullName evidence="6">Exosome complex protein</fullName>
    </recommendedName>
</protein>
<evidence type="ECO:0000256" key="5">
    <source>
        <dbReference type="ARBA" id="ARBA00023242"/>
    </source>
</evidence>
<comment type="function">
    <text evidence="6">Required for exosome-dependent processing of pre-rRNA and small nucleolar RNA (snRNA) precursors. Involved in processing of 35S pre-rRNA at the A0, A1 and A2 sites.</text>
</comment>
<dbReference type="InterPro" id="IPR007146">
    <property type="entry name" value="Sas10/Utp3/C1D"/>
</dbReference>
<evidence type="ECO:0000256" key="7">
    <source>
        <dbReference type="SAM" id="MobiDB-lite"/>
    </source>
</evidence>
<comment type="subcellular location">
    <subcellularLocation>
        <location evidence="1 6">Nucleus</location>
    </subcellularLocation>
</comment>
<proteinExistence type="inferred from homology"/>
<evidence type="ECO:0000313" key="9">
    <source>
        <dbReference type="Proteomes" id="UP000663827"/>
    </source>
</evidence>
<reference evidence="8" key="1">
    <citation type="submission" date="2021-01" db="EMBL/GenBank/DDBJ databases">
        <authorList>
            <person name="Kaushik A."/>
        </authorList>
    </citation>
    <scope>NUCLEOTIDE SEQUENCE</scope>
    <source>
        <strain evidence="8">AG5</strain>
    </source>
</reference>
<gene>
    <name evidence="8" type="ORF">RDB_LOCUS170910</name>
</gene>
<evidence type="ECO:0000256" key="1">
    <source>
        <dbReference type="ARBA" id="ARBA00004123"/>
    </source>
</evidence>
<feature type="compositionally biased region" description="Basic and acidic residues" evidence="7">
    <location>
        <begin position="220"/>
        <end position="233"/>
    </location>
</feature>